<dbReference type="InterPro" id="IPR050993">
    <property type="entry name" value="Isochorismatase_domain"/>
</dbReference>
<dbReference type="Gene3D" id="3.40.50.850">
    <property type="entry name" value="Isochorismatase-like"/>
    <property type="match status" value="1"/>
</dbReference>
<organism evidence="2 3">
    <name type="scientific">Cupriavidus malaysiensis</name>
    <dbReference type="NCBI Taxonomy" id="367825"/>
    <lineage>
        <taxon>Bacteria</taxon>
        <taxon>Pseudomonadati</taxon>
        <taxon>Pseudomonadota</taxon>
        <taxon>Betaproteobacteria</taxon>
        <taxon>Burkholderiales</taxon>
        <taxon>Burkholderiaceae</taxon>
        <taxon>Cupriavidus</taxon>
    </lineage>
</organism>
<name>A0ABM6FBW3_9BURK</name>
<evidence type="ECO:0000259" key="1">
    <source>
        <dbReference type="Pfam" id="PF00857"/>
    </source>
</evidence>
<sequence length="192" mass="20453">MLHDAADSILVLVDLQARLMPAIRHGEQVVRECVRLATIARRLGVPVIGTEQSPGSLGANLAEVTALCDRTFAKDSFDACADGLCEILPATRRRVIVAGCEAHVCVLQTALGLLGHGREVTLLVDATGSRKAIDHDTAVARLAAAGALPATVEMVAFEWLRSARHEHFRDALRHIKSPAIGHAAPGDLPRPD</sequence>
<dbReference type="SUPFAM" id="SSF52499">
    <property type="entry name" value="Isochorismatase-like hydrolases"/>
    <property type="match status" value="1"/>
</dbReference>
<dbReference type="EMBL" id="CP017755">
    <property type="protein sequence ID" value="AOZ09201.1"/>
    <property type="molecule type" value="Genomic_DNA"/>
</dbReference>
<dbReference type="PANTHER" id="PTHR14119">
    <property type="entry name" value="HYDROLASE"/>
    <property type="match status" value="1"/>
</dbReference>
<evidence type="ECO:0000313" key="3">
    <source>
        <dbReference type="Proteomes" id="UP000177515"/>
    </source>
</evidence>
<reference evidence="2 3" key="1">
    <citation type="submission" date="2016-10" db="EMBL/GenBank/DDBJ databases">
        <title>Complete genome sequences of three Cupriavidus strains isolated from various Malaysian environments.</title>
        <authorList>
            <person name="Abdullah A.A.-A."/>
            <person name="Shafie N.A.H."/>
            <person name="Lau N.S."/>
        </authorList>
    </citation>
    <scope>NUCLEOTIDE SEQUENCE [LARGE SCALE GENOMIC DNA]</scope>
    <source>
        <strain evidence="2 3">USMAA1020</strain>
    </source>
</reference>
<dbReference type="Pfam" id="PF00857">
    <property type="entry name" value="Isochorismatase"/>
    <property type="match status" value="1"/>
</dbReference>
<protein>
    <submittedName>
        <fullName evidence="2">Isochorismatase</fullName>
    </submittedName>
</protein>
<keyword evidence="3" id="KW-1185">Reference proteome</keyword>
<dbReference type="InterPro" id="IPR036380">
    <property type="entry name" value="Isochorismatase-like_sf"/>
</dbReference>
<gene>
    <name evidence="2" type="ORF">BKK80_25655</name>
</gene>
<dbReference type="Proteomes" id="UP000177515">
    <property type="component" value="Chromosome 2"/>
</dbReference>
<proteinExistence type="predicted"/>
<evidence type="ECO:0000313" key="2">
    <source>
        <dbReference type="EMBL" id="AOZ09201.1"/>
    </source>
</evidence>
<dbReference type="RefSeq" id="WP_071039821.1">
    <property type="nucleotide sequence ID" value="NZ_CP017755.1"/>
</dbReference>
<feature type="domain" description="Isochorismatase-like" evidence="1">
    <location>
        <begin position="8"/>
        <end position="153"/>
    </location>
</feature>
<accession>A0ABM6FBW3</accession>
<dbReference type="PANTHER" id="PTHR14119:SF3">
    <property type="entry name" value="ISOCHORISMATASE DOMAIN-CONTAINING PROTEIN 2"/>
    <property type="match status" value="1"/>
</dbReference>
<dbReference type="InterPro" id="IPR000868">
    <property type="entry name" value="Isochorismatase-like_dom"/>
</dbReference>